<reference evidence="1 2" key="1">
    <citation type="submission" date="2023-11" db="EMBL/GenBank/DDBJ databases">
        <title>Dfirmibasis_genome.</title>
        <authorList>
            <person name="Edelbroek B."/>
            <person name="Kjellin J."/>
            <person name="Jerlstrom-Hultqvist J."/>
            <person name="Soderbom F."/>
        </authorList>
    </citation>
    <scope>NUCLEOTIDE SEQUENCE [LARGE SCALE GENOMIC DNA]</scope>
    <source>
        <strain evidence="1 2">TNS-C-14</strain>
    </source>
</reference>
<dbReference type="EMBL" id="JAVFKY010000001">
    <property type="protein sequence ID" value="KAK5583279.1"/>
    <property type="molecule type" value="Genomic_DNA"/>
</dbReference>
<dbReference type="AlphaFoldDB" id="A0AAN7YSL5"/>
<accession>A0AAN7YSL5</accession>
<dbReference type="Proteomes" id="UP001344447">
    <property type="component" value="Unassembled WGS sequence"/>
</dbReference>
<evidence type="ECO:0008006" key="3">
    <source>
        <dbReference type="Google" id="ProtNLM"/>
    </source>
</evidence>
<evidence type="ECO:0000313" key="2">
    <source>
        <dbReference type="Proteomes" id="UP001344447"/>
    </source>
</evidence>
<evidence type="ECO:0000313" key="1">
    <source>
        <dbReference type="EMBL" id="KAK5583279.1"/>
    </source>
</evidence>
<name>A0AAN7YSL5_9MYCE</name>
<proteinExistence type="predicted"/>
<sequence length="39" mass="4640">MKIRVKLTCCNKPLRFAEVVHKTNKHKIVAHIRNRTKNL</sequence>
<keyword evidence="2" id="KW-1185">Reference proteome</keyword>
<protein>
    <recommendedName>
        <fullName evidence="3">Ribosomal protein L33</fullName>
    </recommendedName>
</protein>
<organism evidence="1 2">
    <name type="scientific">Dictyostelium firmibasis</name>
    <dbReference type="NCBI Taxonomy" id="79012"/>
    <lineage>
        <taxon>Eukaryota</taxon>
        <taxon>Amoebozoa</taxon>
        <taxon>Evosea</taxon>
        <taxon>Eumycetozoa</taxon>
        <taxon>Dictyostelia</taxon>
        <taxon>Dictyosteliales</taxon>
        <taxon>Dictyosteliaceae</taxon>
        <taxon>Dictyostelium</taxon>
    </lineage>
</organism>
<gene>
    <name evidence="1" type="ORF">RB653_004870</name>
</gene>
<comment type="caution">
    <text evidence="1">The sequence shown here is derived from an EMBL/GenBank/DDBJ whole genome shotgun (WGS) entry which is preliminary data.</text>
</comment>